<evidence type="ECO:0000256" key="4">
    <source>
        <dbReference type="ARBA" id="ARBA00022989"/>
    </source>
</evidence>
<feature type="transmembrane region" description="Helical" evidence="7">
    <location>
        <begin position="377"/>
        <end position="400"/>
    </location>
</feature>
<organism evidence="10 11">
    <name type="scientific">Desulfotruncus arcticus DSM 17038</name>
    <dbReference type="NCBI Taxonomy" id="1121424"/>
    <lineage>
        <taxon>Bacteria</taxon>
        <taxon>Bacillati</taxon>
        <taxon>Bacillota</taxon>
        <taxon>Clostridia</taxon>
        <taxon>Eubacteriales</taxon>
        <taxon>Desulfallaceae</taxon>
        <taxon>Desulfotruncus</taxon>
    </lineage>
</organism>
<evidence type="ECO:0000256" key="2">
    <source>
        <dbReference type="ARBA" id="ARBA00008483"/>
    </source>
</evidence>
<evidence type="ECO:0000256" key="7">
    <source>
        <dbReference type="SAM" id="Phobius"/>
    </source>
</evidence>
<feature type="transmembrane region" description="Helical" evidence="7">
    <location>
        <begin position="218"/>
        <end position="240"/>
    </location>
</feature>
<evidence type="ECO:0000256" key="3">
    <source>
        <dbReference type="ARBA" id="ARBA00022692"/>
    </source>
</evidence>
<keyword evidence="11" id="KW-1185">Reference proteome</keyword>
<dbReference type="Pfam" id="PF00361">
    <property type="entry name" value="Proton_antipo_M"/>
    <property type="match status" value="1"/>
</dbReference>
<dbReference type="InterPro" id="IPR001516">
    <property type="entry name" value="Proton_antipo_N"/>
</dbReference>
<accession>A0A1I2YQH6</accession>
<dbReference type="EMBL" id="FOOX01000022">
    <property type="protein sequence ID" value="SFH27933.1"/>
    <property type="molecule type" value="Genomic_DNA"/>
</dbReference>
<feature type="transmembrane region" description="Helical" evidence="7">
    <location>
        <begin position="94"/>
        <end position="112"/>
    </location>
</feature>
<comment type="subcellular location">
    <subcellularLocation>
        <location evidence="1">Endomembrane system</location>
        <topology evidence="1">Multi-pass membrane protein</topology>
    </subcellularLocation>
    <subcellularLocation>
        <location evidence="6">Membrane</location>
        <topology evidence="6">Multi-pass membrane protein</topology>
    </subcellularLocation>
</comment>
<dbReference type="Proteomes" id="UP000199337">
    <property type="component" value="Unassembled WGS sequence"/>
</dbReference>
<feature type="transmembrane region" description="Helical" evidence="7">
    <location>
        <begin position="33"/>
        <end position="57"/>
    </location>
</feature>
<gene>
    <name evidence="10" type="ORF">SAMN05660649_04570</name>
</gene>
<evidence type="ECO:0000313" key="11">
    <source>
        <dbReference type="Proteomes" id="UP000199337"/>
    </source>
</evidence>
<dbReference type="PANTHER" id="PTHR43373">
    <property type="entry name" value="NA(+)/H(+) ANTIPORTER SUBUNIT"/>
    <property type="match status" value="1"/>
</dbReference>
<dbReference type="STRING" id="341036.SAMN05660649_04570"/>
<proteinExistence type="inferred from homology"/>
<feature type="domain" description="NADH:quinone oxidoreductase/Mrp antiporter transmembrane" evidence="8">
    <location>
        <begin position="185"/>
        <end position="464"/>
    </location>
</feature>
<reference evidence="11" key="1">
    <citation type="submission" date="2016-10" db="EMBL/GenBank/DDBJ databases">
        <authorList>
            <person name="Varghese N."/>
            <person name="Submissions S."/>
        </authorList>
    </citation>
    <scope>NUCLEOTIDE SEQUENCE [LARGE SCALE GENOMIC DNA]</scope>
    <source>
        <strain evidence="11">DSM 17038</strain>
    </source>
</reference>
<evidence type="ECO:0000256" key="1">
    <source>
        <dbReference type="ARBA" id="ARBA00004127"/>
    </source>
</evidence>
<feature type="transmembrane region" description="Helical" evidence="7">
    <location>
        <begin position="352"/>
        <end position="371"/>
    </location>
</feature>
<dbReference type="GO" id="GO:0012505">
    <property type="term" value="C:endomembrane system"/>
    <property type="evidence" value="ECO:0007669"/>
    <property type="project" value="UniProtKB-SubCell"/>
</dbReference>
<feature type="transmembrane region" description="Helical" evidence="7">
    <location>
        <begin position="168"/>
        <end position="184"/>
    </location>
</feature>
<evidence type="ECO:0000313" key="10">
    <source>
        <dbReference type="EMBL" id="SFH27933.1"/>
    </source>
</evidence>
<feature type="transmembrane region" description="Helical" evidence="7">
    <location>
        <begin position="246"/>
        <end position="269"/>
    </location>
</feature>
<dbReference type="GO" id="GO:0016020">
    <property type="term" value="C:membrane"/>
    <property type="evidence" value="ECO:0007669"/>
    <property type="project" value="UniProtKB-SubCell"/>
</dbReference>
<evidence type="ECO:0000259" key="9">
    <source>
        <dbReference type="Pfam" id="PF00662"/>
    </source>
</evidence>
<keyword evidence="4 7" id="KW-1133">Transmembrane helix</keyword>
<feature type="transmembrane region" description="Helical" evidence="7">
    <location>
        <begin position="623"/>
        <end position="643"/>
    </location>
</feature>
<feature type="transmembrane region" description="Helical" evidence="7">
    <location>
        <begin position="190"/>
        <end position="206"/>
    </location>
</feature>
<dbReference type="RefSeq" id="WP_092474787.1">
    <property type="nucleotide sequence ID" value="NZ_FOOX01000022.1"/>
</dbReference>
<dbReference type="OrthoDB" id="9807568at2"/>
<evidence type="ECO:0000256" key="5">
    <source>
        <dbReference type="ARBA" id="ARBA00023136"/>
    </source>
</evidence>
<feature type="transmembrane region" description="Helical" evidence="7">
    <location>
        <begin position="421"/>
        <end position="443"/>
    </location>
</feature>
<comment type="similarity">
    <text evidence="2">Belongs to the CPA3 antiporters (TC 2.A.63) subunit A family.</text>
</comment>
<evidence type="ECO:0000256" key="6">
    <source>
        <dbReference type="RuleBase" id="RU000320"/>
    </source>
</evidence>
<protein>
    <submittedName>
        <fullName evidence="10">Ech hydrogenase subunit A</fullName>
    </submittedName>
</protein>
<dbReference type="PANTHER" id="PTHR43373:SF1">
    <property type="entry name" value="NA(+)_H(+) ANTIPORTER SUBUNIT A"/>
    <property type="match status" value="1"/>
</dbReference>
<dbReference type="PRINTS" id="PR01434">
    <property type="entry name" value="NADHDHGNASE5"/>
</dbReference>
<dbReference type="Pfam" id="PF00662">
    <property type="entry name" value="Proton_antipo_N"/>
    <property type="match status" value="1"/>
</dbReference>
<feature type="transmembrane region" description="Helical" evidence="7">
    <location>
        <begin position="552"/>
        <end position="572"/>
    </location>
</feature>
<keyword evidence="5 7" id="KW-0472">Membrane</keyword>
<feature type="transmembrane region" description="Helical" evidence="7">
    <location>
        <begin position="124"/>
        <end position="148"/>
    </location>
</feature>
<name>A0A1I2YQH6_9FIRM</name>
<feature type="transmembrane region" description="Helical" evidence="7">
    <location>
        <begin position="281"/>
        <end position="299"/>
    </location>
</feature>
<dbReference type="AlphaFoldDB" id="A0A1I2YQH6"/>
<dbReference type="InterPro" id="IPR001750">
    <property type="entry name" value="ND/Mrp_TM"/>
</dbReference>
<feature type="domain" description="NADH-Ubiquinone oxidoreductase (complex I) chain 5 N-terminal" evidence="9">
    <location>
        <begin position="123"/>
        <end position="160"/>
    </location>
</feature>
<feature type="transmembrane region" description="Helical" evidence="7">
    <location>
        <begin position="497"/>
        <end position="525"/>
    </location>
</feature>
<feature type="transmembrane region" description="Helical" evidence="7">
    <location>
        <begin position="319"/>
        <end position="345"/>
    </location>
</feature>
<feature type="transmembrane region" description="Helical" evidence="7">
    <location>
        <begin position="69"/>
        <end position="87"/>
    </location>
</feature>
<feature type="transmembrane region" description="Helical" evidence="7">
    <location>
        <begin position="6"/>
        <end position="26"/>
    </location>
</feature>
<dbReference type="InterPro" id="IPR050616">
    <property type="entry name" value="CPA3_Na-H_Antiporter_A"/>
</dbReference>
<keyword evidence="3 6" id="KW-0812">Transmembrane</keyword>
<evidence type="ECO:0000259" key="8">
    <source>
        <dbReference type="Pfam" id="PF00361"/>
    </source>
</evidence>
<sequence>MANAENLVWILVILPIAAGLLGLAPLPVPVRKALLLPVSLILAVAAVWLTVTVASGGPVALVLPGQWDTVLTVLDFAVIAYFVYVGVTARHNLVTLLAVIAAVGLGVLKFAWPGTHDAAGQVFYIDMLASLMCLVICIVGSIIVLYALDYMPRHEAHLHREKSRQPQFFLYLVGFLGVMNGLVFADNLLWLYFFWELTTLCCFQLIRHDLTGEAKENALRALWMNLLGAITLVVGTGFVYQLTGSLSIQTLIGSGAVAPVALPALALLCFTGFTKAAQVPFQSWLLGAMVAPTPVSALLHSSTMVKAGVYLVLRLAPAYAGTTLSVTVALFGGLVFMLTSILAVSQPISKRILAYSTIANLGLIICCAGINTDLAMAAALALIVFHAVSKGALFMAVGMVEQQIGSRNIEDMEGLGFRSPLLATSMVVGMLSMLFLPFGVAFSKWAAIEAAGAQAGWFIIVTAFLAVGSAATLVFWAKWIGRLTTRVPAEVREDKPFLAYAGILTLVAVAVGLSILVAPLMQWLVLPAQVGMGYGRPFDLTGWNLLAQNGSFTPWVLFIALGIAVLLPALLIKGPSKEQRSPAYLCGINVDDDDAQFKSVAEAPVTVSVGGTYWKTAFGEEKLTPFCNWAALVGLAALLVGVIL</sequence>
<feature type="transmembrane region" description="Helical" evidence="7">
    <location>
        <begin position="455"/>
        <end position="476"/>
    </location>
</feature>